<gene>
    <name evidence="6" type="ORF">NONO_c43650</name>
</gene>
<evidence type="ECO:0000256" key="3">
    <source>
        <dbReference type="ARBA" id="ARBA00022679"/>
    </source>
</evidence>
<dbReference type="InterPro" id="IPR007848">
    <property type="entry name" value="Small_mtfrase_dom"/>
</dbReference>
<dbReference type="HOGENOM" id="CLU_018398_6_2_11"/>
<proteinExistence type="inferred from homology"/>
<dbReference type="GO" id="GO:0008170">
    <property type="term" value="F:N-methyltransferase activity"/>
    <property type="evidence" value="ECO:0007669"/>
    <property type="project" value="UniProtKB-ARBA"/>
</dbReference>
<dbReference type="EMBL" id="CP006850">
    <property type="protein sequence ID" value="AHH19149.1"/>
    <property type="molecule type" value="Genomic_DNA"/>
</dbReference>
<dbReference type="GO" id="GO:0008757">
    <property type="term" value="F:S-adenosylmethionine-dependent methyltransferase activity"/>
    <property type="evidence" value="ECO:0007669"/>
    <property type="project" value="TreeGrafter"/>
</dbReference>
<dbReference type="Pfam" id="PF05175">
    <property type="entry name" value="MTS"/>
    <property type="match status" value="1"/>
</dbReference>
<dbReference type="GO" id="GO:0035657">
    <property type="term" value="C:eRF1 methyltransferase complex"/>
    <property type="evidence" value="ECO:0007669"/>
    <property type="project" value="TreeGrafter"/>
</dbReference>
<dbReference type="OrthoDB" id="8746524at2"/>
<dbReference type="STRING" id="1415166.NONO_c43650"/>
<keyword evidence="7" id="KW-1185">Reference proteome</keyword>
<organism evidence="6 7">
    <name type="scientific">Nocardia nova SH22a</name>
    <dbReference type="NCBI Taxonomy" id="1415166"/>
    <lineage>
        <taxon>Bacteria</taxon>
        <taxon>Bacillati</taxon>
        <taxon>Actinomycetota</taxon>
        <taxon>Actinomycetes</taxon>
        <taxon>Mycobacteriales</taxon>
        <taxon>Nocardiaceae</taxon>
        <taxon>Nocardia</taxon>
    </lineage>
</organism>
<dbReference type="Proteomes" id="UP000019150">
    <property type="component" value="Chromosome"/>
</dbReference>
<dbReference type="KEGG" id="nno:NONO_c43650"/>
<evidence type="ECO:0000256" key="1">
    <source>
        <dbReference type="ARBA" id="ARBA00006149"/>
    </source>
</evidence>
<keyword evidence="3 6" id="KW-0808">Transferase</keyword>
<sequence>MFLVRLPGVYGPQADTALLMSAAGDPSIPRGGRVLDMCTGTGALAIDAARQGAHSVTAIDMSWRALFSAWVNIRLHRVPVRVRRADSTCFEDGHGYDLVLANPPYVPGPHNRCARGAARAWDAGPTGRDVLDPLCDILPRLMNPRATGLIVHSALCDPDVTIDRLRAGGLKAAVVSQAVVDFGPVLHSRVDRLEAAGLLNTGQHRERLVVIRADRPEHPDAAR</sequence>
<keyword evidence="4" id="KW-0949">S-adenosyl-L-methionine</keyword>
<dbReference type="SUPFAM" id="SSF53335">
    <property type="entry name" value="S-adenosyl-L-methionine-dependent methyltransferases"/>
    <property type="match status" value="1"/>
</dbReference>
<dbReference type="PATRIC" id="fig|1415166.3.peg.4481"/>
<dbReference type="PANTHER" id="PTHR45875:SF1">
    <property type="entry name" value="METHYLTRANSFERASE N6AMT1"/>
    <property type="match status" value="1"/>
</dbReference>
<keyword evidence="2 6" id="KW-0489">Methyltransferase</keyword>
<dbReference type="PROSITE" id="PS00092">
    <property type="entry name" value="N6_MTASE"/>
    <property type="match status" value="1"/>
</dbReference>
<reference evidence="6 7" key="1">
    <citation type="journal article" date="2014" name="Appl. Environ. Microbiol.">
        <title>Insights into the Microbial Degradation of Rubber and Gutta-Percha by Analysis of the Complete Genome of Nocardia nova SH22a.</title>
        <authorList>
            <person name="Luo Q."/>
            <person name="Hiessl S."/>
            <person name="Poehlein A."/>
            <person name="Daniel R."/>
            <person name="Steinbuchel A."/>
        </authorList>
    </citation>
    <scope>NUCLEOTIDE SEQUENCE [LARGE SCALE GENOMIC DNA]</scope>
    <source>
        <strain evidence="6">SH22a</strain>
    </source>
</reference>
<dbReference type="eggNOG" id="COG2890">
    <property type="taxonomic scope" value="Bacteria"/>
</dbReference>
<comment type="similarity">
    <text evidence="1">Belongs to the eukaryotic/archaeal PrmC-related family.</text>
</comment>
<dbReference type="InterPro" id="IPR052190">
    <property type="entry name" value="Euk-Arch_PrmC-MTase"/>
</dbReference>
<dbReference type="GO" id="GO:0003676">
    <property type="term" value="F:nucleic acid binding"/>
    <property type="evidence" value="ECO:0007669"/>
    <property type="project" value="InterPro"/>
</dbReference>
<dbReference type="Gene3D" id="3.40.50.150">
    <property type="entry name" value="Vaccinia Virus protein VP39"/>
    <property type="match status" value="1"/>
</dbReference>
<dbReference type="InterPro" id="IPR029063">
    <property type="entry name" value="SAM-dependent_MTases_sf"/>
</dbReference>
<evidence type="ECO:0000313" key="6">
    <source>
        <dbReference type="EMBL" id="AHH19149.1"/>
    </source>
</evidence>
<evidence type="ECO:0000256" key="2">
    <source>
        <dbReference type="ARBA" id="ARBA00022603"/>
    </source>
</evidence>
<dbReference type="PANTHER" id="PTHR45875">
    <property type="entry name" value="METHYLTRANSFERASE N6AMT1"/>
    <property type="match status" value="1"/>
</dbReference>
<protein>
    <submittedName>
        <fullName evidence="6">Putative methyltransferase</fullName>
    </submittedName>
</protein>
<evidence type="ECO:0000313" key="7">
    <source>
        <dbReference type="Proteomes" id="UP000019150"/>
    </source>
</evidence>
<accession>W5TJ06</accession>
<name>W5TJ06_9NOCA</name>
<dbReference type="GO" id="GO:0032259">
    <property type="term" value="P:methylation"/>
    <property type="evidence" value="ECO:0007669"/>
    <property type="project" value="UniProtKB-KW"/>
</dbReference>
<feature type="domain" description="Methyltransferase small" evidence="5">
    <location>
        <begin position="6"/>
        <end position="109"/>
    </location>
</feature>
<dbReference type="CDD" id="cd02440">
    <property type="entry name" value="AdoMet_MTases"/>
    <property type="match status" value="1"/>
</dbReference>
<dbReference type="InterPro" id="IPR002052">
    <property type="entry name" value="DNA_methylase_N6_adenine_CS"/>
</dbReference>
<dbReference type="AlphaFoldDB" id="W5TJ06"/>
<dbReference type="RefSeq" id="WP_025350562.1">
    <property type="nucleotide sequence ID" value="NZ_CP006850.1"/>
</dbReference>
<evidence type="ECO:0000256" key="4">
    <source>
        <dbReference type="ARBA" id="ARBA00022691"/>
    </source>
</evidence>
<dbReference type="GO" id="GO:0008276">
    <property type="term" value="F:protein methyltransferase activity"/>
    <property type="evidence" value="ECO:0007669"/>
    <property type="project" value="TreeGrafter"/>
</dbReference>
<evidence type="ECO:0000259" key="5">
    <source>
        <dbReference type="Pfam" id="PF05175"/>
    </source>
</evidence>